<organism evidence="2 3">
    <name type="scientific">Desmophyllum pertusum</name>
    <dbReference type="NCBI Taxonomy" id="174260"/>
    <lineage>
        <taxon>Eukaryota</taxon>
        <taxon>Metazoa</taxon>
        <taxon>Cnidaria</taxon>
        <taxon>Anthozoa</taxon>
        <taxon>Hexacorallia</taxon>
        <taxon>Scleractinia</taxon>
        <taxon>Caryophylliina</taxon>
        <taxon>Caryophylliidae</taxon>
        <taxon>Desmophyllum</taxon>
    </lineage>
</organism>
<comment type="caution">
    <text evidence="2">The sequence shown here is derived from an EMBL/GenBank/DDBJ whole genome shotgun (WGS) entry which is preliminary data.</text>
</comment>
<protein>
    <submittedName>
        <fullName evidence="2">Geranylgeranyl pyrophosphate synthase</fullName>
    </submittedName>
</protein>
<keyword evidence="1" id="KW-0812">Transmembrane</keyword>
<dbReference type="Proteomes" id="UP001163046">
    <property type="component" value="Unassembled WGS sequence"/>
</dbReference>
<sequence length="132" mass="14844">MVMVVSGGWCHGHWNPCHVRDRLGSSELASWSWLSRFIGIVGVVVVVVPLTYSLCIDVFDETGIDVIIHLKQRTTDIDIKKYFVDYLEQVGSFAYTKVVLKELEKKSQELIADLGDNPHLSAVVVHLAKLYS</sequence>
<accession>A0A9W9YQ85</accession>
<feature type="transmembrane region" description="Helical" evidence="1">
    <location>
        <begin position="33"/>
        <end position="52"/>
    </location>
</feature>
<dbReference type="Gene3D" id="1.10.600.10">
    <property type="entry name" value="Farnesyl Diphosphate Synthase"/>
    <property type="match status" value="1"/>
</dbReference>
<dbReference type="AlphaFoldDB" id="A0A9W9YQ85"/>
<gene>
    <name evidence="2" type="primary">GGPS1_2</name>
    <name evidence="2" type="ORF">OS493_013269</name>
</gene>
<dbReference type="OrthoDB" id="6921389at2759"/>
<reference evidence="2" key="1">
    <citation type="submission" date="2023-01" db="EMBL/GenBank/DDBJ databases">
        <title>Genome assembly of the deep-sea coral Lophelia pertusa.</title>
        <authorList>
            <person name="Herrera S."/>
            <person name="Cordes E."/>
        </authorList>
    </citation>
    <scope>NUCLEOTIDE SEQUENCE</scope>
    <source>
        <strain evidence="2">USNM1676648</strain>
        <tissue evidence="2">Polyp</tissue>
    </source>
</reference>
<keyword evidence="3" id="KW-1185">Reference proteome</keyword>
<proteinExistence type="predicted"/>
<evidence type="ECO:0000313" key="2">
    <source>
        <dbReference type="EMBL" id="KAJ7362175.1"/>
    </source>
</evidence>
<dbReference type="EMBL" id="MU827307">
    <property type="protein sequence ID" value="KAJ7362175.1"/>
    <property type="molecule type" value="Genomic_DNA"/>
</dbReference>
<keyword evidence="1" id="KW-1133">Transmembrane helix</keyword>
<dbReference type="InterPro" id="IPR008949">
    <property type="entry name" value="Isoprenoid_synthase_dom_sf"/>
</dbReference>
<keyword evidence="1" id="KW-0472">Membrane</keyword>
<name>A0A9W9YQ85_9CNID</name>
<evidence type="ECO:0000313" key="3">
    <source>
        <dbReference type="Proteomes" id="UP001163046"/>
    </source>
</evidence>
<evidence type="ECO:0000256" key="1">
    <source>
        <dbReference type="SAM" id="Phobius"/>
    </source>
</evidence>